<keyword evidence="4" id="KW-1185">Reference proteome</keyword>
<evidence type="ECO:0000256" key="1">
    <source>
        <dbReference type="SAM" id="MobiDB-lite"/>
    </source>
</evidence>
<dbReference type="EnsemblMetazoa" id="HelroT164570">
    <property type="protein sequence ID" value="HelroP164570"/>
    <property type="gene ID" value="HelroG164570"/>
</dbReference>
<dbReference type="InParanoid" id="T1EVK9"/>
<dbReference type="eggNOG" id="ENOG502S1Q7">
    <property type="taxonomic scope" value="Eukaryota"/>
</dbReference>
<evidence type="ECO:0000313" key="4">
    <source>
        <dbReference type="Proteomes" id="UP000015101"/>
    </source>
</evidence>
<dbReference type="EMBL" id="KB097571">
    <property type="protein sequence ID" value="ESN94687.1"/>
    <property type="molecule type" value="Genomic_DNA"/>
</dbReference>
<reference evidence="3" key="3">
    <citation type="submission" date="2015-06" db="UniProtKB">
        <authorList>
            <consortium name="EnsemblMetazoa"/>
        </authorList>
    </citation>
    <scope>IDENTIFICATION</scope>
</reference>
<dbReference type="GeneID" id="20200609"/>
<feature type="region of interest" description="Disordered" evidence="1">
    <location>
        <begin position="35"/>
        <end position="56"/>
    </location>
</feature>
<dbReference type="OrthoDB" id="7433202at2759"/>
<reference evidence="4" key="1">
    <citation type="submission" date="2012-12" db="EMBL/GenBank/DDBJ databases">
        <authorList>
            <person name="Hellsten U."/>
            <person name="Grimwood J."/>
            <person name="Chapman J.A."/>
            <person name="Shapiro H."/>
            <person name="Aerts A."/>
            <person name="Otillar R.P."/>
            <person name="Terry A.Y."/>
            <person name="Boore J.L."/>
            <person name="Simakov O."/>
            <person name="Marletaz F."/>
            <person name="Cho S.-J."/>
            <person name="Edsinger-Gonzales E."/>
            <person name="Havlak P."/>
            <person name="Kuo D.-H."/>
            <person name="Larsson T."/>
            <person name="Lv J."/>
            <person name="Arendt D."/>
            <person name="Savage R."/>
            <person name="Osoegawa K."/>
            <person name="de Jong P."/>
            <person name="Lindberg D.R."/>
            <person name="Seaver E.C."/>
            <person name="Weisblat D.A."/>
            <person name="Putnam N.H."/>
            <person name="Grigoriev I.V."/>
            <person name="Rokhsar D.S."/>
        </authorList>
    </citation>
    <scope>NUCLEOTIDE SEQUENCE</scope>
</reference>
<protein>
    <submittedName>
        <fullName evidence="2 3">Uncharacterized protein</fullName>
    </submittedName>
</protein>
<feature type="region of interest" description="Disordered" evidence="1">
    <location>
        <begin position="142"/>
        <end position="175"/>
    </location>
</feature>
<proteinExistence type="predicted"/>
<dbReference type="AlphaFoldDB" id="T1EVK9"/>
<dbReference type="KEGG" id="hro:HELRODRAFT_164570"/>
<reference evidence="2 4" key="2">
    <citation type="journal article" date="2013" name="Nature">
        <title>Insights into bilaterian evolution from three spiralian genomes.</title>
        <authorList>
            <person name="Simakov O."/>
            <person name="Marletaz F."/>
            <person name="Cho S.J."/>
            <person name="Edsinger-Gonzales E."/>
            <person name="Havlak P."/>
            <person name="Hellsten U."/>
            <person name="Kuo D.H."/>
            <person name="Larsson T."/>
            <person name="Lv J."/>
            <person name="Arendt D."/>
            <person name="Savage R."/>
            <person name="Osoegawa K."/>
            <person name="de Jong P."/>
            <person name="Grimwood J."/>
            <person name="Chapman J.A."/>
            <person name="Shapiro H."/>
            <person name="Aerts A."/>
            <person name="Otillar R.P."/>
            <person name="Terry A.Y."/>
            <person name="Boore J.L."/>
            <person name="Grigoriev I.V."/>
            <person name="Lindberg D.R."/>
            <person name="Seaver E.C."/>
            <person name="Weisblat D.A."/>
            <person name="Putnam N.H."/>
            <person name="Rokhsar D.S."/>
        </authorList>
    </citation>
    <scope>NUCLEOTIDE SEQUENCE</scope>
</reference>
<name>T1EVK9_HELRO</name>
<sequence length="580" mass="64560">MLSQGHVPSTTSLTLCHVCYKHFKVRQDGTLVRHGGKVKGSECPGSLKHPPSSRKRRSLNVVNANISKTSEDSRVLDTAVDMKSKSSLAEKFFEKSSGCRLVDHGQDERVRKPKLSALVKCKIDQGNVRNAMRILASTDTMAPDSADTINSLKNKHHPAPLDRKPSPNKESTSVTVNPQQIMLCLRQFPKGTSGGRDGLTPQHLRDLTHDKIETAELISAMTEFLGSIVCRGKRHDNFWAKKLEDFKHIMSMMTEIGKHDALVLLTQAAFIPRLSYFLRTSPGPSQQKSDEFNNELRMGFQKIFNVFFDDKGWKQAILPVNIMDINVCSQKKWNEPSLNVSKSKLEELNDSPSDKARLMAVRSELGSAWLRAIPSTACGTRLDNGSIRVSLCLRLGLPVVSGYRCLCGADVSQLGHHGLSCRLGSGRQARHSAMNDYICKLFQKADIPAVKEPAGLLSESNFRPDGYTLVPWSQGCCLSWDVTFPHTLAERYINYTAMEQGSAAVKAADFKNTKYKDLNDNTKVFVPICVETFGPVDKQTQLFFDNIATEIVEKSGDPNDKIYIKQNISLLCKSLIHFVC</sequence>
<accession>T1EVK9</accession>
<dbReference type="CTD" id="20200609"/>
<dbReference type="EMBL" id="AMQM01001711">
    <property type="status" value="NOT_ANNOTATED_CDS"/>
    <property type="molecule type" value="Genomic_DNA"/>
</dbReference>
<evidence type="ECO:0000313" key="3">
    <source>
        <dbReference type="EnsemblMetazoa" id="HelroP164570"/>
    </source>
</evidence>
<dbReference type="RefSeq" id="XP_009027722.1">
    <property type="nucleotide sequence ID" value="XM_009029474.1"/>
</dbReference>
<organism evidence="3 4">
    <name type="scientific">Helobdella robusta</name>
    <name type="common">Californian leech</name>
    <dbReference type="NCBI Taxonomy" id="6412"/>
    <lineage>
        <taxon>Eukaryota</taxon>
        <taxon>Metazoa</taxon>
        <taxon>Spiralia</taxon>
        <taxon>Lophotrochozoa</taxon>
        <taxon>Annelida</taxon>
        <taxon>Clitellata</taxon>
        <taxon>Hirudinea</taxon>
        <taxon>Rhynchobdellida</taxon>
        <taxon>Glossiphoniidae</taxon>
        <taxon>Helobdella</taxon>
    </lineage>
</organism>
<gene>
    <name evidence="3" type="primary">20200609</name>
    <name evidence="2" type="ORF">HELRODRAFT_164570</name>
</gene>
<evidence type="ECO:0000313" key="2">
    <source>
        <dbReference type="EMBL" id="ESN94687.1"/>
    </source>
</evidence>
<dbReference type="Proteomes" id="UP000015101">
    <property type="component" value="Unassembled WGS sequence"/>
</dbReference>
<dbReference type="HOGENOM" id="CLU_021182_4_2_1"/>